<keyword evidence="1" id="KW-0472">Membrane</keyword>
<protein>
    <submittedName>
        <fullName evidence="2">Uncharacterized protein</fullName>
    </submittedName>
</protein>
<organism evidence="2 3">
    <name type="scientific">Paractinoplanes tereljensis</name>
    <dbReference type="NCBI Taxonomy" id="571912"/>
    <lineage>
        <taxon>Bacteria</taxon>
        <taxon>Bacillati</taxon>
        <taxon>Actinomycetota</taxon>
        <taxon>Actinomycetes</taxon>
        <taxon>Micromonosporales</taxon>
        <taxon>Micromonosporaceae</taxon>
        <taxon>Paractinoplanes</taxon>
    </lineage>
</organism>
<reference evidence="2" key="1">
    <citation type="submission" date="2021-01" db="EMBL/GenBank/DDBJ databases">
        <title>Whole genome shotgun sequence of Actinoplanes tereljensis NBRC 105297.</title>
        <authorList>
            <person name="Komaki H."/>
            <person name="Tamura T."/>
        </authorList>
    </citation>
    <scope>NUCLEOTIDE SEQUENCE</scope>
    <source>
        <strain evidence="2">NBRC 105297</strain>
    </source>
</reference>
<accession>A0A919TPL3</accession>
<keyword evidence="3" id="KW-1185">Reference proteome</keyword>
<dbReference type="Proteomes" id="UP000623608">
    <property type="component" value="Unassembled WGS sequence"/>
</dbReference>
<proteinExistence type="predicted"/>
<evidence type="ECO:0000256" key="1">
    <source>
        <dbReference type="SAM" id="Phobius"/>
    </source>
</evidence>
<gene>
    <name evidence="2" type="ORF">Ate02nite_00610</name>
</gene>
<dbReference type="RefSeq" id="WP_203797211.1">
    <property type="nucleotide sequence ID" value="NZ_BOMY01000001.1"/>
</dbReference>
<dbReference type="EMBL" id="BOMY01000001">
    <property type="protein sequence ID" value="GIF17331.1"/>
    <property type="molecule type" value="Genomic_DNA"/>
</dbReference>
<dbReference type="AlphaFoldDB" id="A0A919TPL3"/>
<comment type="caution">
    <text evidence="2">The sequence shown here is derived from an EMBL/GenBank/DDBJ whole genome shotgun (WGS) entry which is preliminary data.</text>
</comment>
<name>A0A919TPL3_9ACTN</name>
<feature type="transmembrane region" description="Helical" evidence="1">
    <location>
        <begin position="41"/>
        <end position="68"/>
    </location>
</feature>
<keyword evidence="1" id="KW-0812">Transmembrane</keyword>
<sequence>MVVLARLESEEWVKWRVGRRRIAWRPGAATSVSISVPDGTVGLAIAALLLAAWLLMWVAVLLATVVAWPSRAISRGWPVVAYIVDSSEASDRYCCWVEGRAAADALARQWAAEASRRLPRAGHPDPIVGCRLAKRGCWIDS</sequence>
<evidence type="ECO:0000313" key="2">
    <source>
        <dbReference type="EMBL" id="GIF17331.1"/>
    </source>
</evidence>
<evidence type="ECO:0000313" key="3">
    <source>
        <dbReference type="Proteomes" id="UP000623608"/>
    </source>
</evidence>
<keyword evidence="1" id="KW-1133">Transmembrane helix</keyword>